<organism evidence="1 2">
    <name type="scientific">Chelonia mydas</name>
    <name type="common">Green sea-turtle</name>
    <name type="synonym">Chelonia agassizi</name>
    <dbReference type="NCBI Taxonomy" id="8469"/>
    <lineage>
        <taxon>Eukaryota</taxon>
        <taxon>Metazoa</taxon>
        <taxon>Chordata</taxon>
        <taxon>Craniata</taxon>
        <taxon>Vertebrata</taxon>
        <taxon>Euteleostomi</taxon>
        <taxon>Archelosauria</taxon>
        <taxon>Testudinata</taxon>
        <taxon>Testudines</taxon>
        <taxon>Cryptodira</taxon>
        <taxon>Durocryptodira</taxon>
        <taxon>Americhelydia</taxon>
        <taxon>Chelonioidea</taxon>
        <taxon>Cheloniidae</taxon>
        <taxon>Chelonia</taxon>
    </lineage>
</organism>
<accession>M7ARD2</accession>
<protein>
    <submittedName>
        <fullName evidence="1">Uncharacterized protein</fullName>
    </submittedName>
</protein>
<dbReference type="EMBL" id="KB590771">
    <property type="protein sequence ID" value="EMP25390.1"/>
    <property type="molecule type" value="Genomic_DNA"/>
</dbReference>
<evidence type="ECO:0000313" key="2">
    <source>
        <dbReference type="Proteomes" id="UP000031443"/>
    </source>
</evidence>
<proteinExistence type="predicted"/>
<keyword evidence="2" id="KW-1185">Reference proteome</keyword>
<evidence type="ECO:0000313" key="1">
    <source>
        <dbReference type="EMBL" id="EMP25390.1"/>
    </source>
</evidence>
<sequence length="90" mass="9682">MDRLGHQLEDMLLSCKYRGELCGPQNFSALLSGHLTDTKRQQDLAHGLGPTELRNCCFSTVTTEIKVATIALTISGLVTSLQVGSKSTAC</sequence>
<reference evidence="2" key="1">
    <citation type="journal article" date="2013" name="Nat. Genet.">
        <title>The draft genomes of soft-shell turtle and green sea turtle yield insights into the development and evolution of the turtle-specific body plan.</title>
        <authorList>
            <person name="Wang Z."/>
            <person name="Pascual-Anaya J."/>
            <person name="Zadissa A."/>
            <person name="Li W."/>
            <person name="Niimura Y."/>
            <person name="Huang Z."/>
            <person name="Li C."/>
            <person name="White S."/>
            <person name="Xiong Z."/>
            <person name="Fang D."/>
            <person name="Wang B."/>
            <person name="Ming Y."/>
            <person name="Chen Y."/>
            <person name="Zheng Y."/>
            <person name="Kuraku S."/>
            <person name="Pignatelli M."/>
            <person name="Herrero J."/>
            <person name="Beal K."/>
            <person name="Nozawa M."/>
            <person name="Li Q."/>
            <person name="Wang J."/>
            <person name="Zhang H."/>
            <person name="Yu L."/>
            <person name="Shigenobu S."/>
            <person name="Wang J."/>
            <person name="Liu J."/>
            <person name="Flicek P."/>
            <person name="Searle S."/>
            <person name="Wang J."/>
            <person name="Kuratani S."/>
            <person name="Yin Y."/>
            <person name="Aken B."/>
            <person name="Zhang G."/>
            <person name="Irie N."/>
        </authorList>
    </citation>
    <scope>NUCLEOTIDE SEQUENCE [LARGE SCALE GENOMIC DNA]</scope>
</reference>
<dbReference type="Proteomes" id="UP000031443">
    <property type="component" value="Unassembled WGS sequence"/>
</dbReference>
<dbReference type="AlphaFoldDB" id="M7ARD2"/>
<gene>
    <name evidence="1" type="ORF">UY3_17538</name>
</gene>
<name>M7ARD2_CHEMY</name>
<dbReference type="STRING" id="8469.M7ARD2"/>
<dbReference type="Gene3D" id="2.60.470.10">
    <property type="entry name" value="Acid-sensing ion channels like domains"/>
    <property type="match status" value="1"/>
</dbReference>